<comment type="caution">
    <text evidence="4">The sequence shown here is derived from an EMBL/GenBank/DDBJ whole genome shotgun (WGS) entry which is preliminary data.</text>
</comment>
<gene>
    <name evidence="4" type="ORF">MLD63_12720</name>
</gene>
<protein>
    <submittedName>
        <fullName evidence="4">TlpA family protein disulfide reductase</fullName>
    </submittedName>
</protein>
<dbReference type="EMBL" id="JAKZEU010000004">
    <property type="protein sequence ID" value="MCQ0971286.1"/>
    <property type="molecule type" value="Genomic_DNA"/>
</dbReference>
<name>A0ABT1MUY9_9RHOB</name>
<evidence type="ECO:0000256" key="2">
    <source>
        <dbReference type="SAM" id="SignalP"/>
    </source>
</evidence>
<dbReference type="Gene3D" id="3.40.30.10">
    <property type="entry name" value="Glutaredoxin"/>
    <property type="match status" value="1"/>
</dbReference>
<dbReference type="PANTHER" id="PTHR42852:SF13">
    <property type="entry name" value="PROTEIN DIPZ"/>
    <property type="match status" value="1"/>
</dbReference>
<accession>A0ABT1MUY9</accession>
<sequence length="189" mass="20157">MRLNLLYTALFCGAIAAPALAEDGNPVVVQAAHDAGMTKLVDSFPGDIPDEPFGDLDGGEHRLADYAGKPLLVNFWATWCAPCREEMPSLDALQAEMGGEDFEVLTIAAGPNSPNAIRTFFEEEGIGSLPTLTDPRMQLARSLGIVGLPVTLLIDAEGREVARLPGEADWMSEPALHLIEQLKDASAAD</sequence>
<organism evidence="4 5">
    <name type="scientific">Paracoccus albicereus</name>
    <dbReference type="NCBI Taxonomy" id="2922394"/>
    <lineage>
        <taxon>Bacteria</taxon>
        <taxon>Pseudomonadati</taxon>
        <taxon>Pseudomonadota</taxon>
        <taxon>Alphaproteobacteria</taxon>
        <taxon>Rhodobacterales</taxon>
        <taxon>Paracoccaceae</taxon>
        <taxon>Paracoccus</taxon>
    </lineage>
</organism>
<keyword evidence="1" id="KW-0676">Redox-active center</keyword>
<dbReference type="SUPFAM" id="SSF52833">
    <property type="entry name" value="Thioredoxin-like"/>
    <property type="match status" value="1"/>
</dbReference>
<dbReference type="RefSeq" id="WP_255330288.1">
    <property type="nucleotide sequence ID" value="NZ_JAKZEU010000004.1"/>
</dbReference>
<evidence type="ECO:0000259" key="3">
    <source>
        <dbReference type="PROSITE" id="PS51352"/>
    </source>
</evidence>
<feature type="chain" id="PRO_5046663041" evidence="2">
    <location>
        <begin position="22"/>
        <end position="189"/>
    </location>
</feature>
<evidence type="ECO:0000256" key="1">
    <source>
        <dbReference type="ARBA" id="ARBA00023284"/>
    </source>
</evidence>
<feature type="signal peptide" evidence="2">
    <location>
        <begin position="1"/>
        <end position="21"/>
    </location>
</feature>
<reference evidence="4 5" key="1">
    <citation type="submission" date="2022-03" db="EMBL/GenBank/DDBJ databases">
        <authorList>
            <person name="He Y."/>
        </authorList>
    </citation>
    <scope>NUCLEOTIDE SEQUENCE [LARGE SCALE GENOMIC DNA]</scope>
    <source>
        <strain evidence="4 5">TK19116</strain>
    </source>
</reference>
<dbReference type="PANTHER" id="PTHR42852">
    <property type="entry name" value="THIOL:DISULFIDE INTERCHANGE PROTEIN DSBE"/>
    <property type="match status" value="1"/>
</dbReference>
<dbReference type="Proteomes" id="UP001203945">
    <property type="component" value="Unassembled WGS sequence"/>
</dbReference>
<dbReference type="PROSITE" id="PS00194">
    <property type="entry name" value="THIOREDOXIN_1"/>
    <property type="match status" value="1"/>
</dbReference>
<dbReference type="PROSITE" id="PS51352">
    <property type="entry name" value="THIOREDOXIN_2"/>
    <property type="match status" value="1"/>
</dbReference>
<dbReference type="InterPro" id="IPR013766">
    <property type="entry name" value="Thioredoxin_domain"/>
</dbReference>
<evidence type="ECO:0000313" key="5">
    <source>
        <dbReference type="Proteomes" id="UP001203945"/>
    </source>
</evidence>
<dbReference type="InterPro" id="IPR000866">
    <property type="entry name" value="AhpC/TSA"/>
</dbReference>
<evidence type="ECO:0000313" key="4">
    <source>
        <dbReference type="EMBL" id="MCQ0971286.1"/>
    </source>
</evidence>
<keyword evidence="5" id="KW-1185">Reference proteome</keyword>
<feature type="domain" description="Thioredoxin" evidence="3">
    <location>
        <begin position="42"/>
        <end position="184"/>
    </location>
</feature>
<proteinExistence type="predicted"/>
<dbReference type="Pfam" id="PF00578">
    <property type="entry name" value="AhpC-TSA"/>
    <property type="match status" value="1"/>
</dbReference>
<dbReference type="InterPro" id="IPR036249">
    <property type="entry name" value="Thioredoxin-like_sf"/>
</dbReference>
<dbReference type="CDD" id="cd02966">
    <property type="entry name" value="TlpA_like_family"/>
    <property type="match status" value="1"/>
</dbReference>
<keyword evidence="2" id="KW-0732">Signal</keyword>
<dbReference type="InterPro" id="IPR050553">
    <property type="entry name" value="Thioredoxin_ResA/DsbE_sf"/>
</dbReference>
<dbReference type="InterPro" id="IPR017937">
    <property type="entry name" value="Thioredoxin_CS"/>
</dbReference>